<reference evidence="2" key="1">
    <citation type="submission" date="2013-09" db="EMBL/GenBank/DDBJ databases">
        <title>Corchorus olitorius genome sequencing.</title>
        <authorList>
            <person name="Alam M."/>
            <person name="Haque M.S."/>
            <person name="Islam M.S."/>
            <person name="Emdad E.M."/>
            <person name="Islam M.M."/>
            <person name="Ahmed B."/>
            <person name="Halim A."/>
            <person name="Hossen Q.M.M."/>
            <person name="Hossain M.Z."/>
            <person name="Ahmed R."/>
            <person name="Khan M.M."/>
            <person name="Islam R."/>
            <person name="Rashid M.M."/>
            <person name="Khan S.A."/>
            <person name="Rahman M.S."/>
            <person name="Alam M."/>
            <person name="Yahiya A.S."/>
            <person name="Khan M.S."/>
            <person name="Azam M.S."/>
            <person name="Haque T."/>
            <person name="Lashkar M.Z.H."/>
            <person name="Akhand A.I."/>
            <person name="Morshed G."/>
            <person name="Roy S."/>
            <person name="Uddin K.S."/>
            <person name="Rabeya T."/>
            <person name="Hossain A.S."/>
            <person name="Chowdhury A."/>
            <person name="Snigdha A.R."/>
            <person name="Mortoza M.S."/>
            <person name="Matin S.A."/>
            <person name="Hoque S.M.E."/>
            <person name="Islam M.K."/>
            <person name="Roy D.K."/>
            <person name="Haider R."/>
            <person name="Moosa M.M."/>
            <person name="Elias S.M."/>
            <person name="Hasan A.M."/>
            <person name="Jahan S."/>
            <person name="Shafiuddin M."/>
            <person name="Mahmood N."/>
            <person name="Shommy N.S."/>
        </authorList>
    </citation>
    <scope>NUCLEOTIDE SEQUENCE [LARGE SCALE GENOMIC DNA]</scope>
    <source>
        <strain evidence="2">cv. O-4</strain>
    </source>
</reference>
<dbReference type="Proteomes" id="UP000187203">
    <property type="component" value="Unassembled WGS sequence"/>
</dbReference>
<comment type="caution">
    <text evidence="1">The sequence shown here is derived from an EMBL/GenBank/DDBJ whole genome shotgun (WGS) entry which is preliminary data.</text>
</comment>
<dbReference type="AlphaFoldDB" id="A0A1R3IPX5"/>
<keyword evidence="2" id="KW-1185">Reference proteome</keyword>
<name>A0A1R3IPX5_9ROSI</name>
<accession>A0A1R3IPX5</accession>
<sequence>MAILFGFRTYNLIARKVKVLIPSTGRWKSTAPILSV</sequence>
<evidence type="ECO:0000313" key="1">
    <source>
        <dbReference type="EMBL" id="OMO84617.1"/>
    </source>
</evidence>
<organism evidence="1 2">
    <name type="scientific">Corchorus olitorius</name>
    <dbReference type="NCBI Taxonomy" id="93759"/>
    <lineage>
        <taxon>Eukaryota</taxon>
        <taxon>Viridiplantae</taxon>
        <taxon>Streptophyta</taxon>
        <taxon>Embryophyta</taxon>
        <taxon>Tracheophyta</taxon>
        <taxon>Spermatophyta</taxon>
        <taxon>Magnoliopsida</taxon>
        <taxon>eudicotyledons</taxon>
        <taxon>Gunneridae</taxon>
        <taxon>Pentapetalae</taxon>
        <taxon>rosids</taxon>
        <taxon>malvids</taxon>
        <taxon>Malvales</taxon>
        <taxon>Malvaceae</taxon>
        <taxon>Grewioideae</taxon>
        <taxon>Apeibeae</taxon>
        <taxon>Corchorus</taxon>
    </lineage>
</organism>
<protein>
    <submittedName>
        <fullName evidence="1">Uncharacterized protein</fullName>
    </submittedName>
</protein>
<proteinExistence type="predicted"/>
<gene>
    <name evidence="1" type="ORF">COLO4_21939</name>
</gene>
<dbReference type="EMBL" id="AWUE01017833">
    <property type="protein sequence ID" value="OMO84617.1"/>
    <property type="molecule type" value="Genomic_DNA"/>
</dbReference>
<evidence type="ECO:0000313" key="2">
    <source>
        <dbReference type="Proteomes" id="UP000187203"/>
    </source>
</evidence>